<evidence type="ECO:0000313" key="11">
    <source>
        <dbReference type="Proteomes" id="UP000325577"/>
    </source>
</evidence>
<evidence type="ECO:0000256" key="8">
    <source>
        <dbReference type="ARBA" id="ARBA00023303"/>
    </source>
</evidence>
<name>A0A5J4ZRJ6_9ASTE</name>
<feature type="transmembrane region" description="Helical" evidence="9">
    <location>
        <begin position="51"/>
        <end position="69"/>
    </location>
</feature>
<evidence type="ECO:0008006" key="12">
    <source>
        <dbReference type="Google" id="ProtNLM"/>
    </source>
</evidence>
<reference evidence="10 11" key="1">
    <citation type="submission" date="2019-09" db="EMBL/GenBank/DDBJ databases">
        <title>A chromosome-level genome assembly of the Chinese tupelo Nyssa sinensis.</title>
        <authorList>
            <person name="Yang X."/>
            <person name="Kang M."/>
            <person name="Yang Y."/>
            <person name="Xiong H."/>
            <person name="Wang M."/>
            <person name="Zhang Z."/>
            <person name="Wang Z."/>
            <person name="Wu H."/>
            <person name="Ma T."/>
            <person name="Liu J."/>
            <person name="Xi Z."/>
        </authorList>
    </citation>
    <scope>NUCLEOTIDE SEQUENCE [LARGE SCALE GENOMIC DNA]</scope>
    <source>
        <strain evidence="10">J267</strain>
        <tissue evidence="10">Leaf</tissue>
    </source>
</reference>
<keyword evidence="8" id="KW-0407">Ion channel</keyword>
<keyword evidence="7 9" id="KW-0472">Membrane</keyword>
<comment type="subcellular location">
    <subcellularLocation>
        <location evidence="1">Membrane</location>
        <topology evidence="1">Multi-pass membrane protein</topology>
    </subcellularLocation>
</comment>
<evidence type="ECO:0000256" key="7">
    <source>
        <dbReference type="ARBA" id="ARBA00023136"/>
    </source>
</evidence>
<proteinExistence type="inferred from homology"/>
<comment type="similarity">
    <text evidence="2">Belongs to the aromatic acid exporter (TC 2.A.85) family.</text>
</comment>
<dbReference type="InterPro" id="IPR020966">
    <property type="entry name" value="ALMT"/>
</dbReference>
<evidence type="ECO:0000313" key="10">
    <source>
        <dbReference type="EMBL" id="KAA8520366.1"/>
    </source>
</evidence>
<keyword evidence="5 9" id="KW-1133">Transmembrane helix</keyword>
<evidence type="ECO:0000256" key="1">
    <source>
        <dbReference type="ARBA" id="ARBA00004141"/>
    </source>
</evidence>
<dbReference type="Pfam" id="PF11744">
    <property type="entry name" value="ALMT"/>
    <property type="match status" value="2"/>
</dbReference>
<evidence type="ECO:0000256" key="5">
    <source>
        <dbReference type="ARBA" id="ARBA00022989"/>
    </source>
</evidence>
<evidence type="ECO:0000256" key="6">
    <source>
        <dbReference type="ARBA" id="ARBA00023065"/>
    </source>
</evidence>
<protein>
    <recommendedName>
        <fullName evidence="12">Aluminum-activated malate transporter</fullName>
    </recommendedName>
</protein>
<keyword evidence="3" id="KW-0813">Transport</keyword>
<dbReference type="GO" id="GO:0015743">
    <property type="term" value="P:malate transport"/>
    <property type="evidence" value="ECO:0007669"/>
    <property type="project" value="InterPro"/>
</dbReference>
<keyword evidence="4 9" id="KW-0812">Transmembrane</keyword>
<dbReference type="OrthoDB" id="68611at2759"/>
<dbReference type="EMBL" id="CM018049">
    <property type="protein sequence ID" value="KAA8520366.1"/>
    <property type="molecule type" value="Genomic_DNA"/>
</dbReference>
<accession>A0A5J4ZRJ6</accession>
<dbReference type="GO" id="GO:0034220">
    <property type="term" value="P:monoatomic ion transmembrane transport"/>
    <property type="evidence" value="ECO:0007669"/>
    <property type="project" value="UniProtKB-KW"/>
</dbReference>
<evidence type="ECO:0000256" key="4">
    <source>
        <dbReference type="ARBA" id="ARBA00022692"/>
    </source>
</evidence>
<evidence type="ECO:0000256" key="9">
    <source>
        <dbReference type="SAM" id="Phobius"/>
    </source>
</evidence>
<sequence>MIKKRRLSMLFYGVNGNEGFFGFLLRLLAEIAAAMGTYHAHSAFHAITERLYTIAIGCGIALITSLFILPNWSGEYLHKSIISKFEELAKLLQECVDGYFQELDDEDTSRSPNNYLPDNNLEKVWQCISMEDPWAKFTSWEPRHSRYCYPSRQYVHLGVVLRHLGYTSVALRGCLESHIQAPQSIRAVFREPCKLVAKELIKVLVELAETIKNHHQFSPHISDHLHEALEELDAAIKAQPLLFLTSTLIQKNGSGKPTDLFGWQAKTPEHLKDVDGKIISRTTSRNVIACLEFSEALPFAAFVSLLVEMVARLAHVIEAVEELGKFAHFKEFHEKDIEIMVTSESVNPSETGKDPRDSQKLPIKVQCPVTEIKSSTASTSEI</sequence>
<dbReference type="GO" id="GO:0016020">
    <property type="term" value="C:membrane"/>
    <property type="evidence" value="ECO:0007669"/>
    <property type="project" value="UniProtKB-SubCell"/>
</dbReference>
<keyword evidence="6" id="KW-0406">Ion transport</keyword>
<evidence type="ECO:0000256" key="3">
    <source>
        <dbReference type="ARBA" id="ARBA00022448"/>
    </source>
</evidence>
<evidence type="ECO:0000256" key="2">
    <source>
        <dbReference type="ARBA" id="ARBA00007079"/>
    </source>
</evidence>
<dbReference type="Proteomes" id="UP000325577">
    <property type="component" value="Linkage Group LG6"/>
</dbReference>
<dbReference type="PANTHER" id="PTHR31086">
    <property type="entry name" value="ALUMINUM-ACTIVATED MALATE TRANSPORTER 10"/>
    <property type="match status" value="1"/>
</dbReference>
<gene>
    <name evidence="10" type="ORF">F0562_014622</name>
</gene>
<organism evidence="10 11">
    <name type="scientific">Nyssa sinensis</name>
    <dbReference type="NCBI Taxonomy" id="561372"/>
    <lineage>
        <taxon>Eukaryota</taxon>
        <taxon>Viridiplantae</taxon>
        <taxon>Streptophyta</taxon>
        <taxon>Embryophyta</taxon>
        <taxon>Tracheophyta</taxon>
        <taxon>Spermatophyta</taxon>
        <taxon>Magnoliopsida</taxon>
        <taxon>eudicotyledons</taxon>
        <taxon>Gunneridae</taxon>
        <taxon>Pentapetalae</taxon>
        <taxon>asterids</taxon>
        <taxon>Cornales</taxon>
        <taxon>Nyssaceae</taxon>
        <taxon>Nyssa</taxon>
    </lineage>
</organism>
<keyword evidence="11" id="KW-1185">Reference proteome</keyword>
<dbReference type="AlphaFoldDB" id="A0A5J4ZRJ6"/>